<gene>
    <name evidence="2" type="ORF">METZ01_LOCUS41079</name>
</gene>
<name>A0A381R913_9ZZZZ</name>
<dbReference type="Gene3D" id="3.90.320.10">
    <property type="match status" value="1"/>
</dbReference>
<sequence>MQFGSAGHCLLLEPEMFPELYVRAPEGLSQRGKTGKKRWAEYAEQHPGKILLRTGEWERLENIRKVFEIHPQIQKMWKNGAAEVSLFWRDSEFALDCKARLDWFDPDSAIIIDLKFTNNIGKAGVQKPIQDNYAVQASWYVRAVTQLTTIVPDFFFIFIEKYAPHLIRICSVSAEDLKHGQQKIESAIKNMSNNIS</sequence>
<accession>A0A381R913</accession>
<protein>
    <recommendedName>
        <fullName evidence="1">Putative exodeoxyribonuclease 8 PDDEXK-like domain-containing protein</fullName>
    </recommendedName>
</protein>
<dbReference type="Pfam" id="PF12684">
    <property type="entry name" value="DUF3799"/>
    <property type="match status" value="1"/>
</dbReference>
<proteinExistence type="predicted"/>
<evidence type="ECO:0000313" key="2">
    <source>
        <dbReference type="EMBL" id="SUZ88225.1"/>
    </source>
</evidence>
<dbReference type="AlphaFoldDB" id="A0A381R913"/>
<organism evidence="2">
    <name type="scientific">marine metagenome</name>
    <dbReference type="NCBI Taxonomy" id="408172"/>
    <lineage>
        <taxon>unclassified sequences</taxon>
        <taxon>metagenomes</taxon>
        <taxon>ecological metagenomes</taxon>
    </lineage>
</organism>
<dbReference type="InterPro" id="IPR011604">
    <property type="entry name" value="PDDEXK-like_dom_sf"/>
</dbReference>
<reference evidence="2" key="1">
    <citation type="submission" date="2018-05" db="EMBL/GenBank/DDBJ databases">
        <authorList>
            <person name="Lanie J.A."/>
            <person name="Ng W.-L."/>
            <person name="Kazmierczak K.M."/>
            <person name="Andrzejewski T.M."/>
            <person name="Davidsen T.M."/>
            <person name="Wayne K.J."/>
            <person name="Tettelin H."/>
            <person name="Glass J.I."/>
            <person name="Rusch D."/>
            <person name="Podicherti R."/>
            <person name="Tsui H.-C.T."/>
            <person name="Winkler M.E."/>
        </authorList>
    </citation>
    <scope>NUCLEOTIDE SEQUENCE</scope>
</reference>
<feature type="domain" description="Putative exodeoxyribonuclease 8 PDDEXK-like" evidence="1">
    <location>
        <begin position="1"/>
        <end position="191"/>
    </location>
</feature>
<evidence type="ECO:0000259" key="1">
    <source>
        <dbReference type="Pfam" id="PF12684"/>
    </source>
</evidence>
<dbReference type="EMBL" id="UINC01001760">
    <property type="protein sequence ID" value="SUZ88225.1"/>
    <property type="molecule type" value="Genomic_DNA"/>
</dbReference>
<dbReference type="InterPro" id="IPR024432">
    <property type="entry name" value="Put_RecE_PDDEXK-like_dom"/>
</dbReference>